<keyword evidence="7" id="KW-1185">Reference proteome</keyword>
<keyword evidence="3" id="KW-1133">Transmembrane helix</keyword>
<comment type="caution">
    <text evidence="6">The sequence shown here is derived from an EMBL/GenBank/DDBJ whole genome shotgun (WGS) entry which is preliminary data.</text>
</comment>
<evidence type="ECO:0000256" key="1">
    <source>
        <dbReference type="ARBA" id="ARBA00022729"/>
    </source>
</evidence>
<dbReference type="Pfam" id="PF07983">
    <property type="entry name" value="X8"/>
    <property type="match status" value="1"/>
</dbReference>
<dbReference type="Proteomes" id="UP001237642">
    <property type="component" value="Unassembled WGS sequence"/>
</dbReference>
<feature type="compositionally biased region" description="Gly residues" evidence="2">
    <location>
        <begin position="122"/>
        <end position="135"/>
    </location>
</feature>
<evidence type="ECO:0000256" key="2">
    <source>
        <dbReference type="SAM" id="MobiDB-lite"/>
    </source>
</evidence>
<name>A0AAD8HXD4_9APIA</name>
<keyword evidence="3" id="KW-0812">Transmembrane</keyword>
<gene>
    <name evidence="6" type="ORF">POM88_030664</name>
</gene>
<protein>
    <submittedName>
        <fullName evidence="6">PLASMODESMATA CALLOSE-BINDING PROTEIN 3</fullName>
    </submittedName>
</protein>
<evidence type="ECO:0000259" key="5">
    <source>
        <dbReference type="SMART" id="SM00768"/>
    </source>
</evidence>
<dbReference type="EMBL" id="JAUIZM010000007">
    <property type="protein sequence ID" value="KAK1374471.1"/>
    <property type="molecule type" value="Genomic_DNA"/>
</dbReference>
<feature type="chain" id="PRO_5042124191" evidence="4">
    <location>
        <begin position="21"/>
        <end position="265"/>
    </location>
</feature>
<dbReference type="InterPro" id="IPR044788">
    <property type="entry name" value="X8_dom_prot"/>
</dbReference>
<feature type="domain" description="X8" evidence="5">
    <location>
        <begin position="22"/>
        <end position="107"/>
    </location>
</feature>
<evidence type="ECO:0000256" key="3">
    <source>
        <dbReference type="SAM" id="Phobius"/>
    </source>
</evidence>
<keyword evidence="3" id="KW-0472">Membrane</keyword>
<dbReference type="GO" id="GO:0009506">
    <property type="term" value="C:plasmodesma"/>
    <property type="evidence" value="ECO:0007669"/>
    <property type="project" value="UniProtKB-ARBA"/>
</dbReference>
<accession>A0AAD8HXD4</accession>
<organism evidence="6 7">
    <name type="scientific">Heracleum sosnowskyi</name>
    <dbReference type="NCBI Taxonomy" id="360622"/>
    <lineage>
        <taxon>Eukaryota</taxon>
        <taxon>Viridiplantae</taxon>
        <taxon>Streptophyta</taxon>
        <taxon>Embryophyta</taxon>
        <taxon>Tracheophyta</taxon>
        <taxon>Spermatophyta</taxon>
        <taxon>Magnoliopsida</taxon>
        <taxon>eudicotyledons</taxon>
        <taxon>Gunneridae</taxon>
        <taxon>Pentapetalae</taxon>
        <taxon>asterids</taxon>
        <taxon>campanulids</taxon>
        <taxon>Apiales</taxon>
        <taxon>Apiaceae</taxon>
        <taxon>Apioideae</taxon>
        <taxon>apioid superclade</taxon>
        <taxon>Tordylieae</taxon>
        <taxon>Tordyliinae</taxon>
        <taxon>Heracleum</taxon>
    </lineage>
</organism>
<dbReference type="PANTHER" id="PTHR31044">
    <property type="entry name" value="BETA-1,3 GLUCANASE"/>
    <property type="match status" value="1"/>
</dbReference>
<sequence>MALLLLGLLFILAMAGHSSGANYCLCKDGLSDSVLQKNINYACGSGADCSAINQGGSCFNPNTVKDHCNYAVNSFFQKKGEASGSCDFSGTAVTSSNPPAITNGCVYPSSGSGGTPTTPGTGSPGMGTPGTGTPGMGTPSTGTPGTGTPSTGTPGTGTPSTGTPGTGTPSMGTPGTGTPGTGTPSTGIPSTSTPPGMGNPGTGTPSTTVPGTSPFLGLGPTGGISNTNPDSSGTASLHRSTDIFYSITLSLLFSSFFWFGALKQE</sequence>
<dbReference type="Gene3D" id="1.20.58.1040">
    <property type="match status" value="1"/>
</dbReference>
<evidence type="ECO:0000313" key="6">
    <source>
        <dbReference type="EMBL" id="KAK1374471.1"/>
    </source>
</evidence>
<feature type="signal peptide" evidence="4">
    <location>
        <begin position="1"/>
        <end position="20"/>
    </location>
</feature>
<proteinExistence type="predicted"/>
<dbReference type="AlphaFoldDB" id="A0AAD8HXD4"/>
<feature type="region of interest" description="Disordered" evidence="2">
    <location>
        <begin position="104"/>
        <end position="236"/>
    </location>
</feature>
<feature type="compositionally biased region" description="Low complexity" evidence="2">
    <location>
        <begin position="181"/>
        <end position="214"/>
    </location>
</feature>
<keyword evidence="1 4" id="KW-0732">Signal</keyword>
<feature type="compositionally biased region" description="Low complexity" evidence="2">
    <location>
        <begin position="136"/>
        <end position="173"/>
    </location>
</feature>
<dbReference type="PANTHER" id="PTHR31044:SF60">
    <property type="entry name" value="PLASMODESMATA CALLOSE-BINDING PROTEIN 4"/>
    <property type="match status" value="1"/>
</dbReference>
<reference evidence="6" key="2">
    <citation type="submission" date="2023-05" db="EMBL/GenBank/DDBJ databases">
        <authorList>
            <person name="Schelkunov M.I."/>
        </authorList>
    </citation>
    <scope>NUCLEOTIDE SEQUENCE</scope>
    <source>
        <strain evidence="6">Hsosn_3</strain>
        <tissue evidence="6">Leaf</tissue>
    </source>
</reference>
<dbReference type="InterPro" id="IPR012946">
    <property type="entry name" value="X8"/>
</dbReference>
<evidence type="ECO:0000256" key="4">
    <source>
        <dbReference type="SAM" id="SignalP"/>
    </source>
</evidence>
<feature type="transmembrane region" description="Helical" evidence="3">
    <location>
        <begin position="243"/>
        <end position="262"/>
    </location>
</feature>
<feature type="compositionally biased region" description="Polar residues" evidence="2">
    <location>
        <begin position="223"/>
        <end position="236"/>
    </location>
</feature>
<evidence type="ECO:0000313" key="7">
    <source>
        <dbReference type="Proteomes" id="UP001237642"/>
    </source>
</evidence>
<reference evidence="6" key="1">
    <citation type="submission" date="2023-02" db="EMBL/GenBank/DDBJ databases">
        <title>Genome of toxic invasive species Heracleum sosnowskyi carries increased number of genes despite the absence of recent whole-genome duplications.</title>
        <authorList>
            <person name="Schelkunov M."/>
            <person name="Shtratnikova V."/>
            <person name="Makarenko M."/>
            <person name="Klepikova A."/>
            <person name="Omelchenko D."/>
            <person name="Novikova G."/>
            <person name="Obukhova E."/>
            <person name="Bogdanov V."/>
            <person name="Penin A."/>
            <person name="Logacheva M."/>
        </authorList>
    </citation>
    <scope>NUCLEOTIDE SEQUENCE</scope>
    <source>
        <strain evidence="6">Hsosn_3</strain>
        <tissue evidence="6">Leaf</tissue>
    </source>
</reference>
<dbReference type="SMART" id="SM00768">
    <property type="entry name" value="X8"/>
    <property type="match status" value="1"/>
</dbReference>